<dbReference type="AlphaFoldDB" id="A0A1X7VK70"/>
<dbReference type="InParanoid" id="A0A1X7VK70"/>
<organism evidence="1">
    <name type="scientific">Amphimedon queenslandica</name>
    <name type="common">Sponge</name>
    <dbReference type="NCBI Taxonomy" id="400682"/>
    <lineage>
        <taxon>Eukaryota</taxon>
        <taxon>Metazoa</taxon>
        <taxon>Porifera</taxon>
        <taxon>Demospongiae</taxon>
        <taxon>Heteroscleromorpha</taxon>
        <taxon>Haplosclerida</taxon>
        <taxon>Niphatidae</taxon>
        <taxon>Amphimedon</taxon>
    </lineage>
</organism>
<reference evidence="1" key="1">
    <citation type="submission" date="2017-05" db="UniProtKB">
        <authorList>
            <consortium name="EnsemblMetazoa"/>
        </authorList>
    </citation>
    <scope>IDENTIFICATION</scope>
</reference>
<proteinExistence type="predicted"/>
<name>A0A1X7VK70_AMPQE</name>
<accession>A0A1X7VK70</accession>
<sequence length="212" mass="23653">MSALGKRPLSDDASDTVSKEIKLSATQVENEGINKAEANFEVSGKLAADNNTVGGVLINYTEPKEARIPKTKWRLYEFKGDKNTSTLYIHRQSAYLIGRDRKPLLFIGRAHVSHYFKMSTILQYFKKKNTLPDPHGALSRKMPSSSIATTNCKVKAVMEEMKSSAKQPTNQSANRCARGPYKKYTAGQKAQIGKRAAEIEIKLSQLKGKHFM</sequence>
<dbReference type="OrthoDB" id="444265at2759"/>
<dbReference type="eggNOG" id="KOG1882">
    <property type="taxonomic scope" value="Eukaryota"/>
</dbReference>
<evidence type="ECO:0000313" key="1">
    <source>
        <dbReference type="EnsemblMetazoa" id="Aqu2.1.40422_001"/>
    </source>
</evidence>
<dbReference type="EnsemblMetazoa" id="Aqu2.1.40422_001">
    <property type="protein sequence ID" value="Aqu2.1.40422_001"/>
    <property type="gene ID" value="Aqu2.1.40422"/>
</dbReference>
<dbReference type="STRING" id="400682.A0A1X7VK70"/>
<dbReference type="Gene3D" id="2.60.200.20">
    <property type="match status" value="1"/>
</dbReference>
<protein>
    <submittedName>
        <fullName evidence="1">Uncharacterized protein</fullName>
    </submittedName>
</protein>